<dbReference type="PANTHER" id="PTHR13559">
    <property type="entry name" value="INTRACELLULAR TRAFFIC PROTEIN-RELATED"/>
    <property type="match status" value="1"/>
</dbReference>
<name>A0A7K5LLI2_VIRAL</name>
<dbReference type="PANTHER" id="PTHR13559:SF1">
    <property type="entry name" value="PROTEIN FUZZY HOMOLOG"/>
    <property type="match status" value="1"/>
</dbReference>
<feature type="non-terminal residue" evidence="2">
    <location>
        <position position="224"/>
    </location>
</feature>
<dbReference type="GO" id="GO:1905515">
    <property type="term" value="P:non-motile cilium assembly"/>
    <property type="evidence" value="ECO:0007669"/>
    <property type="project" value="TreeGrafter"/>
</dbReference>
<dbReference type="EMBL" id="VZRF01013216">
    <property type="protein sequence ID" value="NWT19326.1"/>
    <property type="molecule type" value="Genomic_DNA"/>
</dbReference>
<keyword evidence="3" id="KW-1185">Reference proteome</keyword>
<feature type="domain" description="FUZ/MON1/HPS1 second Longin" evidence="1">
    <location>
        <begin position="36"/>
        <end position="118"/>
    </location>
</feature>
<dbReference type="AlphaFoldDB" id="A0A7K5LLI2"/>
<dbReference type="GO" id="GO:0016192">
    <property type="term" value="P:vesicle-mediated transport"/>
    <property type="evidence" value="ECO:0007669"/>
    <property type="project" value="InterPro"/>
</dbReference>
<gene>
    <name evidence="2" type="primary">Fuz</name>
    <name evidence="2" type="ORF">VIRALT_R16189</name>
</gene>
<proteinExistence type="predicted"/>
<evidence type="ECO:0000313" key="2">
    <source>
        <dbReference type="EMBL" id="NWT19326.1"/>
    </source>
</evidence>
<protein>
    <submittedName>
        <fullName evidence="2">FUZZY protein</fullName>
    </submittedName>
</protein>
<evidence type="ECO:0000259" key="1">
    <source>
        <dbReference type="Pfam" id="PF19037"/>
    </source>
</evidence>
<evidence type="ECO:0000313" key="3">
    <source>
        <dbReference type="Proteomes" id="UP000589495"/>
    </source>
</evidence>
<dbReference type="InterPro" id="IPR043971">
    <property type="entry name" value="FUZ/MON1/HPS1_longin_2"/>
</dbReference>
<dbReference type="Proteomes" id="UP000589495">
    <property type="component" value="Unassembled WGS sequence"/>
</dbReference>
<feature type="non-terminal residue" evidence="2">
    <location>
        <position position="1"/>
    </location>
</feature>
<dbReference type="Pfam" id="PF19037">
    <property type="entry name" value="Fuz_longin_2"/>
    <property type="match status" value="1"/>
</dbReference>
<dbReference type="InterPro" id="IPR026069">
    <property type="entry name" value="Fuzzy"/>
</dbReference>
<comment type="caution">
    <text evidence="2">The sequence shown here is derived from an EMBL/GenBank/DDBJ whole genome shotgun (WGS) entry which is preliminary data.</text>
</comment>
<organism evidence="2 3">
    <name type="scientific">Vireo altiloquus</name>
    <name type="common">Black-whiskered vireo</name>
    <name type="synonym">Muscicapa altiloqua</name>
    <dbReference type="NCBI Taxonomy" id="34956"/>
    <lineage>
        <taxon>Eukaryota</taxon>
        <taxon>Metazoa</taxon>
        <taxon>Chordata</taxon>
        <taxon>Craniata</taxon>
        <taxon>Vertebrata</taxon>
        <taxon>Euteleostomi</taxon>
        <taxon>Archelosauria</taxon>
        <taxon>Archosauria</taxon>
        <taxon>Dinosauria</taxon>
        <taxon>Saurischia</taxon>
        <taxon>Theropoda</taxon>
        <taxon>Coelurosauria</taxon>
        <taxon>Aves</taxon>
        <taxon>Neognathae</taxon>
        <taxon>Neoaves</taxon>
        <taxon>Telluraves</taxon>
        <taxon>Australaves</taxon>
        <taxon>Passeriformes</taxon>
        <taxon>Corvoidea</taxon>
        <taxon>Vireonidae</taxon>
        <taxon>Vireoninae</taxon>
        <taxon>Vireo</taxon>
    </lineage>
</organism>
<reference evidence="2 3" key="1">
    <citation type="submission" date="2019-09" db="EMBL/GenBank/DDBJ databases">
        <title>Bird 10,000 Genomes (B10K) Project - Family phase.</title>
        <authorList>
            <person name="Zhang G."/>
        </authorList>
    </citation>
    <scope>NUCLEOTIDE SEQUENCE [LARGE SCALE GENOMIC DNA]</scope>
    <source>
        <strain evidence="2">B10K-DU-001-22</strain>
        <tissue evidence="2">Muscle</tissue>
    </source>
</reference>
<sequence>PSPSRPLPQERLQRFAGAAQTDLGCLFWGGGGAVLGTPRWGALSASDSALLRALLSPGGALGPGPAARDVAVFLPNSSPKVPHRLLLLGLVPGVGVALLCGPRPSLQHLLTQLVPQFWGPVLEQLRGCARPRPPPLPPEVLGYLLIHQGRTQSGIVKGGGQTGALPPHRRPDALRHLYTLLAPQYCPDGAKLCYVALPTHTGCCLLRHDLLLLLLLPSGRVTWE</sequence>
<accession>A0A7K5LLI2</accession>